<dbReference type="Proteomes" id="UP000572268">
    <property type="component" value="Unassembled WGS sequence"/>
</dbReference>
<sequence length="465" mass="51914">MDSPETTGLLSRDSTVIGELVVEDEHLWRSTYRTYFRNTATVVSSGALRMMADSVVLSVLGEDPRSMDFGFATRCQRNSFSMCLAAGMTEFLICLLLAGVFVWHFQEKLGDPYWNRWCARTFSWSVLTGAAEWLPMTVLSAQVRMVVSYAGKSWSWLEWLMVATFAFGATLVCTLSVHAALRRSGASIFVPQNMRQYLLLLFMYCMGTSVGTAWWLIIYVMLLKPYPASLFLSIFWALVVSICATVFYKRFGPEPIMPHGNHTSTSLRRSALSFMVYASVVCTVNANHSAIKFVVQSLHSFNFPAEVDSEGLALLAFMAWFVTMFAAFFGYWITRTTRIGFGVSGRFSRMAVGEDIIESPWGALAEQSALTVMAFDSLSLLSAFQWGGVYMGSFVLLVGSWALRFTLIYVVGCVIFATTVVGGVSWFCRTFIPSDAEKTMYTASVLPLRSQEMPILRPDSVPPME</sequence>
<proteinExistence type="predicted"/>
<feature type="transmembrane region" description="Helical" evidence="1">
    <location>
        <begin position="84"/>
        <end position="105"/>
    </location>
</feature>
<accession>A0A7J6LH79</accession>
<protein>
    <submittedName>
        <fullName evidence="2">Uncharacterized protein</fullName>
    </submittedName>
</protein>
<evidence type="ECO:0000313" key="2">
    <source>
        <dbReference type="EMBL" id="KAF4658625.1"/>
    </source>
</evidence>
<name>A0A7J6LH79_PEROL</name>
<reference evidence="2 3" key="1">
    <citation type="submission" date="2020-04" db="EMBL/GenBank/DDBJ databases">
        <title>Perkinsus olseni comparative genomics.</title>
        <authorList>
            <person name="Bogema D.R."/>
        </authorList>
    </citation>
    <scope>NUCLEOTIDE SEQUENCE [LARGE SCALE GENOMIC DNA]</scope>
    <source>
        <strain evidence="2">ATCC PRA-31</strain>
    </source>
</reference>
<dbReference type="AlphaFoldDB" id="A0A7J6LH79"/>
<feature type="transmembrane region" description="Helical" evidence="1">
    <location>
        <begin position="269"/>
        <end position="291"/>
    </location>
</feature>
<comment type="caution">
    <text evidence="2">The sequence shown here is derived from an EMBL/GenBank/DDBJ whole genome shotgun (WGS) entry which is preliminary data.</text>
</comment>
<feature type="transmembrane region" description="Helical" evidence="1">
    <location>
        <begin position="378"/>
        <end position="401"/>
    </location>
</feature>
<feature type="transmembrane region" description="Helical" evidence="1">
    <location>
        <begin position="156"/>
        <end position="177"/>
    </location>
</feature>
<feature type="transmembrane region" description="Helical" evidence="1">
    <location>
        <begin position="311"/>
        <end position="333"/>
    </location>
</feature>
<keyword evidence="1" id="KW-1133">Transmembrane helix</keyword>
<feature type="transmembrane region" description="Helical" evidence="1">
    <location>
        <begin position="198"/>
        <end position="222"/>
    </location>
</feature>
<evidence type="ECO:0000256" key="1">
    <source>
        <dbReference type="SAM" id="Phobius"/>
    </source>
</evidence>
<keyword evidence="1" id="KW-0472">Membrane</keyword>
<feature type="transmembrane region" description="Helical" evidence="1">
    <location>
        <begin position="407"/>
        <end position="428"/>
    </location>
</feature>
<dbReference type="EMBL" id="JABANN010000467">
    <property type="protein sequence ID" value="KAF4658625.1"/>
    <property type="molecule type" value="Genomic_DNA"/>
</dbReference>
<keyword evidence="1" id="KW-0812">Transmembrane</keyword>
<organism evidence="2 3">
    <name type="scientific">Perkinsus olseni</name>
    <name type="common">Perkinsus atlanticus</name>
    <dbReference type="NCBI Taxonomy" id="32597"/>
    <lineage>
        <taxon>Eukaryota</taxon>
        <taxon>Sar</taxon>
        <taxon>Alveolata</taxon>
        <taxon>Perkinsozoa</taxon>
        <taxon>Perkinsea</taxon>
        <taxon>Perkinsida</taxon>
        <taxon>Perkinsidae</taxon>
        <taxon>Perkinsus</taxon>
    </lineage>
</organism>
<feature type="transmembrane region" description="Helical" evidence="1">
    <location>
        <begin position="228"/>
        <end position="248"/>
    </location>
</feature>
<evidence type="ECO:0000313" key="3">
    <source>
        <dbReference type="Proteomes" id="UP000572268"/>
    </source>
</evidence>
<gene>
    <name evidence="2" type="ORF">FOL46_006889</name>
</gene>